<name>A0A4U1C270_9SPHI</name>
<dbReference type="OrthoDB" id="9793837at2"/>
<organism evidence="2 3">
    <name type="scientific">Pedobacter cryotolerans</name>
    <dbReference type="NCBI Taxonomy" id="2571270"/>
    <lineage>
        <taxon>Bacteria</taxon>
        <taxon>Pseudomonadati</taxon>
        <taxon>Bacteroidota</taxon>
        <taxon>Sphingobacteriia</taxon>
        <taxon>Sphingobacteriales</taxon>
        <taxon>Sphingobacteriaceae</taxon>
        <taxon>Pedobacter</taxon>
    </lineage>
</organism>
<keyword evidence="3" id="KW-1185">Reference proteome</keyword>
<evidence type="ECO:0000313" key="3">
    <source>
        <dbReference type="Proteomes" id="UP000310477"/>
    </source>
</evidence>
<dbReference type="Pfam" id="PF20376">
    <property type="entry name" value="DUF6671"/>
    <property type="match status" value="1"/>
</dbReference>
<accession>A0A4U1C270</accession>
<evidence type="ECO:0000313" key="2">
    <source>
        <dbReference type="EMBL" id="TKB99292.1"/>
    </source>
</evidence>
<gene>
    <name evidence="2" type="ORF">FA045_12440</name>
</gene>
<dbReference type="EMBL" id="SWBO01000007">
    <property type="protein sequence ID" value="TKB99292.1"/>
    <property type="molecule type" value="Genomic_DNA"/>
</dbReference>
<protein>
    <recommendedName>
        <fullName evidence="1">DUF6671 domain-containing protein</fullName>
    </recommendedName>
</protein>
<dbReference type="RefSeq" id="WP_136877412.1">
    <property type="nucleotide sequence ID" value="NZ_SWBO01000007.1"/>
</dbReference>
<dbReference type="AlphaFoldDB" id="A0A4U1C270"/>
<dbReference type="InterPro" id="IPR046612">
    <property type="entry name" value="DUF6671"/>
</dbReference>
<sequence length="278" mass="30986">MFKGRRLLIATKHQKESVIAPIMQRELGVNCFVWTEFDSDLLGTFTGEVERTDDALTTVKNKCLQAMALANCDLAIASEGSFGAHPTLFFAHADEEILIFIDQKNGLEITVSELSLSTNFNAAMIACEDELRAFAADAGFSSHGLIIRKQKEDLGCMVKGITDSDLLISSYHMVKLDNWSAYVETDMRAMFNPTRMRVIETAAQKLADKIKSLCPSCQMPGFAAVEAKQGLPCELCRFPTRSTLAHIYRCAHCHFSLEKKYPHGKENEDPKFCDLCNP</sequence>
<reference evidence="2 3" key="1">
    <citation type="submission" date="2019-04" db="EMBL/GenBank/DDBJ databases">
        <title>Pedobacter sp. AR-2-6 sp. nov., isolated from Arctic soil.</title>
        <authorList>
            <person name="Dahal R.H."/>
            <person name="Kim D.-U."/>
        </authorList>
    </citation>
    <scope>NUCLEOTIDE SEQUENCE [LARGE SCALE GENOMIC DNA]</scope>
    <source>
        <strain evidence="2 3">AR-2-6</strain>
    </source>
</reference>
<comment type="caution">
    <text evidence="2">The sequence shown here is derived from an EMBL/GenBank/DDBJ whole genome shotgun (WGS) entry which is preliminary data.</text>
</comment>
<evidence type="ECO:0000259" key="1">
    <source>
        <dbReference type="Pfam" id="PF20376"/>
    </source>
</evidence>
<dbReference type="Proteomes" id="UP000310477">
    <property type="component" value="Unassembled WGS sequence"/>
</dbReference>
<feature type="domain" description="DUF6671" evidence="1">
    <location>
        <begin position="62"/>
        <end position="278"/>
    </location>
</feature>
<proteinExistence type="predicted"/>